<proteinExistence type="predicted"/>
<protein>
    <submittedName>
        <fullName evidence="1">Uncharacterized protein</fullName>
    </submittedName>
</protein>
<comment type="caution">
    <text evidence="1">The sequence shown here is derived from an EMBL/GenBank/DDBJ whole genome shotgun (WGS) entry which is preliminary data.</text>
</comment>
<keyword evidence="2" id="KW-1185">Reference proteome</keyword>
<evidence type="ECO:0000313" key="2">
    <source>
        <dbReference type="Proteomes" id="UP000485058"/>
    </source>
</evidence>
<sequence length="42" mass="4648">MLLAHALHVGTVRRDQLGLPPLMALAALQYCWLPVDPWLIPG</sequence>
<reference evidence="1 2" key="1">
    <citation type="submission" date="2020-02" db="EMBL/GenBank/DDBJ databases">
        <title>Draft genome sequence of Haematococcus lacustris strain NIES-144.</title>
        <authorList>
            <person name="Morimoto D."/>
            <person name="Nakagawa S."/>
            <person name="Yoshida T."/>
            <person name="Sawayama S."/>
        </authorList>
    </citation>
    <scope>NUCLEOTIDE SEQUENCE [LARGE SCALE GENOMIC DNA]</scope>
    <source>
        <strain evidence="1 2">NIES-144</strain>
    </source>
</reference>
<dbReference type="Proteomes" id="UP000485058">
    <property type="component" value="Unassembled WGS sequence"/>
</dbReference>
<feature type="non-terminal residue" evidence="1">
    <location>
        <position position="42"/>
    </location>
</feature>
<feature type="non-terminal residue" evidence="1">
    <location>
        <position position="1"/>
    </location>
</feature>
<dbReference type="AlphaFoldDB" id="A0A6A0A836"/>
<organism evidence="1 2">
    <name type="scientific">Haematococcus lacustris</name>
    <name type="common">Green alga</name>
    <name type="synonym">Haematococcus pluvialis</name>
    <dbReference type="NCBI Taxonomy" id="44745"/>
    <lineage>
        <taxon>Eukaryota</taxon>
        <taxon>Viridiplantae</taxon>
        <taxon>Chlorophyta</taxon>
        <taxon>core chlorophytes</taxon>
        <taxon>Chlorophyceae</taxon>
        <taxon>CS clade</taxon>
        <taxon>Chlamydomonadales</taxon>
        <taxon>Haematococcaceae</taxon>
        <taxon>Haematococcus</taxon>
    </lineage>
</organism>
<name>A0A6A0A836_HAELA</name>
<gene>
    <name evidence="1" type="ORF">HaLaN_27216</name>
</gene>
<dbReference type="EMBL" id="BLLF01003990">
    <property type="protein sequence ID" value="GFH28682.1"/>
    <property type="molecule type" value="Genomic_DNA"/>
</dbReference>
<evidence type="ECO:0000313" key="1">
    <source>
        <dbReference type="EMBL" id="GFH28682.1"/>
    </source>
</evidence>
<accession>A0A6A0A836</accession>